<evidence type="ECO:0000313" key="5">
    <source>
        <dbReference type="Proteomes" id="UP000255110"/>
    </source>
</evidence>
<evidence type="ECO:0000256" key="1">
    <source>
        <dbReference type="SAM" id="SignalP"/>
    </source>
</evidence>
<feature type="chain" id="PRO_5016772779" evidence="1">
    <location>
        <begin position="23"/>
        <end position="61"/>
    </location>
</feature>
<organism evidence="3 5">
    <name type="scientific">Legionella steigerwaltii</name>
    <dbReference type="NCBI Taxonomy" id="460"/>
    <lineage>
        <taxon>Bacteria</taxon>
        <taxon>Pseudomonadati</taxon>
        <taxon>Pseudomonadota</taxon>
        <taxon>Gammaproteobacteria</taxon>
        <taxon>Legionellales</taxon>
        <taxon>Legionellaceae</taxon>
        <taxon>Legionella</taxon>
    </lineage>
</organism>
<evidence type="ECO:0000313" key="4">
    <source>
        <dbReference type="Proteomes" id="UP000054820"/>
    </source>
</evidence>
<dbReference type="STRING" id="460.Lstg_3302"/>
<dbReference type="RefSeq" id="WP_058478735.1">
    <property type="nucleotide sequence ID" value="NZ_CAAAIO010000009.1"/>
</dbReference>
<proteinExistence type="predicted"/>
<protein>
    <submittedName>
        <fullName evidence="3">Uncharacterized protein</fullName>
    </submittedName>
</protein>
<evidence type="ECO:0000313" key="2">
    <source>
        <dbReference type="EMBL" id="KTD70300.1"/>
    </source>
</evidence>
<feature type="signal peptide" evidence="1">
    <location>
        <begin position="1"/>
        <end position="22"/>
    </location>
</feature>
<evidence type="ECO:0000313" key="3">
    <source>
        <dbReference type="EMBL" id="STY24034.1"/>
    </source>
</evidence>
<dbReference type="EMBL" id="LNYZ01000042">
    <property type="protein sequence ID" value="KTD70300.1"/>
    <property type="molecule type" value="Genomic_DNA"/>
</dbReference>
<keyword evidence="4" id="KW-1185">Reference proteome</keyword>
<name>A0A378LBD1_9GAMM</name>
<reference evidence="3 5" key="2">
    <citation type="submission" date="2018-06" db="EMBL/GenBank/DDBJ databases">
        <authorList>
            <consortium name="Pathogen Informatics"/>
            <person name="Doyle S."/>
        </authorList>
    </citation>
    <scope>NUCLEOTIDE SEQUENCE [LARGE SCALE GENOMIC DNA]</scope>
    <source>
        <strain evidence="3 5">NCTC11991</strain>
    </source>
</reference>
<dbReference type="Proteomes" id="UP000054820">
    <property type="component" value="Unassembled WGS sequence"/>
</dbReference>
<dbReference type="EMBL" id="UGOY01000001">
    <property type="protein sequence ID" value="STY24034.1"/>
    <property type="molecule type" value="Genomic_DNA"/>
</dbReference>
<keyword evidence="1" id="KW-0732">Signal</keyword>
<dbReference type="Proteomes" id="UP000255110">
    <property type="component" value="Unassembled WGS sequence"/>
</dbReference>
<accession>A0A378LBD1</accession>
<reference evidence="2 4" key="1">
    <citation type="submission" date="2015-11" db="EMBL/GenBank/DDBJ databases">
        <title>Genomic analysis of 38 Legionella species identifies large and diverse effector repertoires.</title>
        <authorList>
            <person name="Burstein D."/>
            <person name="Amaro F."/>
            <person name="Zusman T."/>
            <person name="Lifshitz Z."/>
            <person name="Cohen O."/>
            <person name="Gilbert J.A."/>
            <person name="Pupko T."/>
            <person name="Shuman H.A."/>
            <person name="Segal G."/>
        </authorList>
    </citation>
    <scope>NUCLEOTIDE SEQUENCE [LARGE SCALE GENOMIC DNA]</scope>
    <source>
        <strain evidence="2 4">SC-18-C9</strain>
    </source>
</reference>
<sequence length="61" mass="6294">MKKILTQLTAALCLILTQVCIAAAGSVFDVSATGNPGAVNLNLCLDGKGVLPRAKTRMSPH</sequence>
<gene>
    <name evidence="2" type="ORF">Lstg_3302</name>
    <name evidence="3" type="ORF">NCTC11991_02650</name>
</gene>
<dbReference type="AlphaFoldDB" id="A0A378LBD1"/>